<dbReference type="Pfam" id="PF11774">
    <property type="entry name" value="Lsr2"/>
    <property type="match status" value="1"/>
</dbReference>
<keyword evidence="6" id="KW-1185">Reference proteome</keyword>
<evidence type="ECO:0000313" key="6">
    <source>
        <dbReference type="Proteomes" id="UP000295371"/>
    </source>
</evidence>
<evidence type="ECO:0000259" key="4">
    <source>
        <dbReference type="Pfam" id="PF23359"/>
    </source>
</evidence>
<dbReference type="GO" id="GO:0016746">
    <property type="term" value="F:acyltransferase activity"/>
    <property type="evidence" value="ECO:0007669"/>
    <property type="project" value="InterPro"/>
</dbReference>
<dbReference type="InterPro" id="IPR055370">
    <property type="entry name" value="Lsr2_DNA-bd"/>
</dbReference>
<dbReference type="InterPro" id="IPR042261">
    <property type="entry name" value="Lsr2-like_dimerization"/>
</dbReference>
<gene>
    <name evidence="5" type="ORF">CLV29_2967</name>
</gene>
<evidence type="ECO:0000313" key="5">
    <source>
        <dbReference type="EMBL" id="TDT29944.1"/>
    </source>
</evidence>
<dbReference type="Pfam" id="PF23359">
    <property type="entry name" value="Lsr2_DNA-bd"/>
    <property type="match status" value="1"/>
</dbReference>
<feature type="region of interest" description="Disordered" evidence="2">
    <location>
        <begin position="56"/>
        <end position="78"/>
    </location>
</feature>
<dbReference type="InterPro" id="IPR036625">
    <property type="entry name" value="E3-bd_dom_sf"/>
</dbReference>
<keyword evidence="1" id="KW-0238">DNA-binding</keyword>
<sequence>MAQRVQIILEDDLDGSSATETIRFGLDGVDYEIDLSEDNAAKLRDGLAPWVAHGRRLGGRKRSAGKSASTSTASKAGDVRAWAQAQGLEVSARGRIPAEIQEAYDKAH</sequence>
<evidence type="ECO:0000259" key="3">
    <source>
        <dbReference type="Pfam" id="PF11774"/>
    </source>
</evidence>
<comment type="caution">
    <text evidence="5">The sequence shown here is derived from an EMBL/GenBank/DDBJ whole genome shotgun (WGS) entry which is preliminary data.</text>
</comment>
<proteinExistence type="predicted"/>
<feature type="domain" description="Lsr2 DNA-binding" evidence="4">
    <location>
        <begin position="75"/>
        <end position="107"/>
    </location>
</feature>
<feature type="compositionally biased region" description="Low complexity" evidence="2">
    <location>
        <begin position="65"/>
        <end position="76"/>
    </location>
</feature>
<evidence type="ECO:0000256" key="2">
    <source>
        <dbReference type="SAM" id="MobiDB-lite"/>
    </source>
</evidence>
<name>A0A4R7IZ14_9ACTN</name>
<dbReference type="Gene3D" id="3.30.60.230">
    <property type="entry name" value="Lsr2, dimerization domain"/>
    <property type="match status" value="1"/>
</dbReference>
<protein>
    <submittedName>
        <fullName evidence="5">Lsr2 protein</fullName>
    </submittedName>
</protein>
<dbReference type="RefSeq" id="WP_133755863.1">
    <property type="nucleotide sequence ID" value="NZ_SOAW01000003.1"/>
</dbReference>
<dbReference type="InterPro" id="IPR024412">
    <property type="entry name" value="Lsr2_dim_dom"/>
</dbReference>
<dbReference type="OrthoDB" id="4113332at2"/>
<evidence type="ECO:0000256" key="1">
    <source>
        <dbReference type="ARBA" id="ARBA00023125"/>
    </source>
</evidence>
<accession>A0A4R7IZ14</accession>
<feature type="domain" description="Lsr2 dimerization" evidence="3">
    <location>
        <begin position="1"/>
        <end position="58"/>
    </location>
</feature>
<organism evidence="5 6">
    <name type="scientific">Naumannella halotolerans</name>
    <dbReference type="NCBI Taxonomy" id="993414"/>
    <lineage>
        <taxon>Bacteria</taxon>
        <taxon>Bacillati</taxon>
        <taxon>Actinomycetota</taxon>
        <taxon>Actinomycetes</taxon>
        <taxon>Propionibacteriales</taxon>
        <taxon>Propionibacteriaceae</taxon>
        <taxon>Naumannella</taxon>
    </lineage>
</organism>
<dbReference type="Proteomes" id="UP000295371">
    <property type="component" value="Unassembled WGS sequence"/>
</dbReference>
<reference evidence="5 6" key="1">
    <citation type="submission" date="2019-03" db="EMBL/GenBank/DDBJ databases">
        <title>Genomic Encyclopedia of Archaeal and Bacterial Type Strains, Phase II (KMG-II): from individual species to whole genera.</title>
        <authorList>
            <person name="Goeker M."/>
        </authorList>
    </citation>
    <scope>NUCLEOTIDE SEQUENCE [LARGE SCALE GENOMIC DNA]</scope>
    <source>
        <strain evidence="5 6">DSM 24323</strain>
    </source>
</reference>
<dbReference type="EMBL" id="SOAW01000003">
    <property type="protein sequence ID" value="TDT29944.1"/>
    <property type="molecule type" value="Genomic_DNA"/>
</dbReference>
<dbReference type="GO" id="GO:0003677">
    <property type="term" value="F:DNA binding"/>
    <property type="evidence" value="ECO:0007669"/>
    <property type="project" value="UniProtKB-KW"/>
</dbReference>
<dbReference type="Gene3D" id="4.10.320.10">
    <property type="entry name" value="E3-binding domain"/>
    <property type="match status" value="1"/>
</dbReference>
<dbReference type="AlphaFoldDB" id="A0A4R7IZ14"/>